<proteinExistence type="predicted"/>
<evidence type="ECO:0000313" key="1">
    <source>
        <dbReference type="EMBL" id="KAJ2795067.1"/>
    </source>
</evidence>
<name>A0ACC1KUN8_9FUNG</name>
<accession>A0ACC1KUN8</accession>
<dbReference type="EMBL" id="JANBUP010004024">
    <property type="protein sequence ID" value="KAJ2795067.1"/>
    <property type="molecule type" value="Genomic_DNA"/>
</dbReference>
<comment type="caution">
    <text evidence="1">The sequence shown here is derived from an EMBL/GenBank/DDBJ whole genome shotgun (WGS) entry which is preliminary data.</text>
</comment>
<gene>
    <name evidence="1" type="ORF">H4S07_006581</name>
</gene>
<feature type="non-terminal residue" evidence="1">
    <location>
        <position position="384"/>
    </location>
</feature>
<organism evidence="1 2">
    <name type="scientific">Coemansia furcata</name>
    <dbReference type="NCBI Taxonomy" id="417177"/>
    <lineage>
        <taxon>Eukaryota</taxon>
        <taxon>Fungi</taxon>
        <taxon>Fungi incertae sedis</taxon>
        <taxon>Zoopagomycota</taxon>
        <taxon>Kickxellomycotina</taxon>
        <taxon>Kickxellomycetes</taxon>
        <taxon>Kickxellales</taxon>
        <taxon>Kickxellaceae</taxon>
        <taxon>Coemansia</taxon>
    </lineage>
</organism>
<protein>
    <submittedName>
        <fullName evidence="1">Uncharacterized protein</fullName>
    </submittedName>
</protein>
<dbReference type="Proteomes" id="UP001140096">
    <property type="component" value="Unassembled WGS sequence"/>
</dbReference>
<evidence type="ECO:0000313" key="2">
    <source>
        <dbReference type="Proteomes" id="UP001140096"/>
    </source>
</evidence>
<keyword evidence="2" id="KW-1185">Reference proteome</keyword>
<reference evidence="1" key="1">
    <citation type="submission" date="2022-07" db="EMBL/GenBank/DDBJ databases">
        <title>Phylogenomic reconstructions and comparative analyses of Kickxellomycotina fungi.</title>
        <authorList>
            <person name="Reynolds N.K."/>
            <person name="Stajich J.E."/>
            <person name="Barry K."/>
            <person name="Grigoriev I.V."/>
            <person name="Crous P."/>
            <person name="Smith M.E."/>
        </authorList>
    </citation>
    <scope>NUCLEOTIDE SEQUENCE</scope>
    <source>
        <strain evidence="1">CBS 102833</strain>
    </source>
</reference>
<sequence>VITIDTTDDETPDVQPKETEISEGIRLDSTQDYISKLDIDRPLLIVAGAGSGKTTTLCARVIEMVKRGVLPASILVITFTNKAAGELKERIKKYMDISQKDYDGHMPFASTFHSWCYSLIMRNHRRVGLPECPMIAATESEHAAVLKIALERIEDSRMLVQCETMLGITVDSGPLFKLGDERLSPVFVDNADSRWAIIAAMTKERLGVTVDQIIAQNASSGAAADKTAAAKSKKKFGAQAQAAADEMSITRSLYYHLFEHLANKIKLSGLEPINYAARFGGKDAITTVMGFIYRAKSRGDQPKDYPQCEGAVLDAYNATLKRFNLLDFDDMLKMANDLLDIPDVLTSVRTQFPYLLVDEFQDLNQLQMSLVLKMQKGVGRVTAV</sequence>
<feature type="non-terminal residue" evidence="1">
    <location>
        <position position="1"/>
    </location>
</feature>